<evidence type="ECO:0000313" key="3">
    <source>
        <dbReference type="Proteomes" id="UP001597183"/>
    </source>
</evidence>
<evidence type="ECO:0000313" key="2">
    <source>
        <dbReference type="EMBL" id="MFD1370755.1"/>
    </source>
</evidence>
<comment type="caution">
    <text evidence="2">The sequence shown here is derived from an EMBL/GenBank/DDBJ whole genome shotgun (WGS) entry which is preliminary data.</text>
</comment>
<sequence length="131" mass="14394">MEIDSTAGSREIGRRILGELMGEDYLAQKAQARNSFNAVLQDYSEEVCFGRIWAREGLDRKQRSIVNIAMLTALNRPNQLAHHVEGALTNGCTVTEIQEILLQAAVYCGLPAAGEAFRVAEGVLRSHGHLD</sequence>
<protein>
    <submittedName>
        <fullName evidence="2">Carboxymuconolactone decarboxylase family protein</fullName>
    </submittedName>
</protein>
<dbReference type="InterPro" id="IPR029032">
    <property type="entry name" value="AhpD-like"/>
</dbReference>
<organism evidence="2 3">
    <name type="scientific">Actinoplanes sichuanensis</name>
    <dbReference type="NCBI Taxonomy" id="512349"/>
    <lineage>
        <taxon>Bacteria</taxon>
        <taxon>Bacillati</taxon>
        <taxon>Actinomycetota</taxon>
        <taxon>Actinomycetes</taxon>
        <taxon>Micromonosporales</taxon>
        <taxon>Micromonosporaceae</taxon>
        <taxon>Actinoplanes</taxon>
    </lineage>
</organism>
<dbReference type="InterPro" id="IPR052512">
    <property type="entry name" value="4CMD/NDH-1_regulator"/>
</dbReference>
<proteinExistence type="predicted"/>
<dbReference type="Pfam" id="PF02627">
    <property type="entry name" value="CMD"/>
    <property type="match status" value="1"/>
</dbReference>
<gene>
    <name evidence="2" type="ORF">ACFQ5G_35915</name>
</gene>
<dbReference type="RefSeq" id="WP_317793482.1">
    <property type="nucleotide sequence ID" value="NZ_AP028461.1"/>
</dbReference>
<dbReference type="PANTHER" id="PTHR33570">
    <property type="entry name" value="4-CARBOXYMUCONOLACTONE DECARBOXYLASE FAMILY PROTEIN"/>
    <property type="match status" value="1"/>
</dbReference>
<accession>A0ABW4AKH8</accession>
<dbReference type="Proteomes" id="UP001597183">
    <property type="component" value="Unassembled WGS sequence"/>
</dbReference>
<dbReference type="EMBL" id="JBHTMK010000044">
    <property type="protein sequence ID" value="MFD1370755.1"/>
    <property type="molecule type" value="Genomic_DNA"/>
</dbReference>
<dbReference type="Gene3D" id="1.20.1290.10">
    <property type="entry name" value="AhpD-like"/>
    <property type="match status" value="1"/>
</dbReference>
<keyword evidence="3" id="KW-1185">Reference proteome</keyword>
<name>A0ABW4AKH8_9ACTN</name>
<evidence type="ECO:0000259" key="1">
    <source>
        <dbReference type="Pfam" id="PF02627"/>
    </source>
</evidence>
<dbReference type="PANTHER" id="PTHR33570:SF2">
    <property type="entry name" value="CARBOXYMUCONOLACTONE DECARBOXYLASE-LIKE DOMAIN-CONTAINING PROTEIN"/>
    <property type="match status" value="1"/>
</dbReference>
<feature type="domain" description="Carboxymuconolactone decarboxylase-like" evidence="1">
    <location>
        <begin position="41"/>
        <end position="121"/>
    </location>
</feature>
<dbReference type="SUPFAM" id="SSF69118">
    <property type="entry name" value="AhpD-like"/>
    <property type="match status" value="1"/>
</dbReference>
<dbReference type="InterPro" id="IPR003779">
    <property type="entry name" value="CMD-like"/>
</dbReference>
<reference evidence="3" key="1">
    <citation type="journal article" date="2019" name="Int. J. Syst. Evol. Microbiol.">
        <title>The Global Catalogue of Microorganisms (GCM) 10K type strain sequencing project: providing services to taxonomists for standard genome sequencing and annotation.</title>
        <authorList>
            <consortium name="The Broad Institute Genomics Platform"/>
            <consortium name="The Broad Institute Genome Sequencing Center for Infectious Disease"/>
            <person name="Wu L."/>
            <person name="Ma J."/>
        </authorList>
    </citation>
    <scope>NUCLEOTIDE SEQUENCE [LARGE SCALE GENOMIC DNA]</scope>
    <source>
        <strain evidence="3">CCM 7526</strain>
    </source>
</reference>